<keyword evidence="17" id="KW-1185">Reference proteome</keyword>
<dbReference type="InterPro" id="IPR002401">
    <property type="entry name" value="Cyt_P450_E_grp-I"/>
</dbReference>
<comment type="subcellular location">
    <subcellularLocation>
        <location evidence="2">Membrane</location>
        <topology evidence="2">Single-pass membrane protein</topology>
    </subcellularLocation>
</comment>
<comment type="caution">
    <text evidence="16">The sequence shown here is derived from an EMBL/GenBank/DDBJ whole genome shotgun (WGS) entry which is preliminary data.</text>
</comment>
<evidence type="ECO:0000256" key="8">
    <source>
        <dbReference type="ARBA" id="ARBA00022989"/>
    </source>
</evidence>
<accession>A0A9P3GTB7</accession>
<comment type="similarity">
    <text evidence="4 14">Belongs to the cytochrome P450 family.</text>
</comment>
<comment type="pathway">
    <text evidence="3">Secondary metabolite biosynthesis.</text>
</comment>
<organism evidence="16 17">
    <name type="scientific">Phanerochaete sordida</name>
    <dbReference type="NCBI Taxonomy" id="48140"/>
    <lineage>
        <taxon>Eukaryota</taxon>
        <taxon>Fungi</taxon>
        <taxon>Dikarya</taxon>
        <taxon>Basidiomycota</taxon>
        <taxon>Agaricomycotina</taxon>
        <taxon>Agaricomycetes</taxon>
        <taxon>Polyporales</taxon>
        <taxon>Phanerochaetaceae</taxon>
        <taxon>Phanerochaete</taxon>
    </lineage>
</organism>
<evidence type="ECO:0000256" key="14">
    <source>
        <dbReference type="RuleBase" id="RU000461"/>
    </source>
</evidence>
<dbReference type="PANTHER" id="PTHR46300:SF7">
    <property type="entry name" value="P450, PUTATIVE (EUROFUNG)-RELATED"/>
    <property type="match status" value="1"/>
</dbReference>
<dbReference type="InterPro" id="IPR050364">
    <property type="entry name" value="Cytochrome_P450_fung"/>
</dbReference>
<evidence type="ECO:0000256" key="2">
    <source>
        <dbReference type="ARBA" id="ARBA00004167"/>
    </source>
</evidence>
<dbReference type="PRINTS" id="PR00463">
    <property type="entry name" value="EP450I"/>
</dbReference>
<dbReference type="AlphaFoldDB" id="A0A9P3GTB7"/>
<reference evidence="16 17" key="1">
    <citation type="submission" date="2021-08" db="EMBL/GenBank/DDBJ databases">
        <title>Draft Genome Sequence of Phanerochaete sordida strain YK-624.</title>
        <authorList>
            <person name="Mori T."/>
            <person name="Dohra H."/>
            <person name="Suzuki T."/>
            <person name="Kawagishi H."/>
            <person name="Hirai H."/>
        </authorList>
    </citation>
    <scope>NUCLEOTIDE SEQUENCE [LARGE SCALE GENOMIC DNA]</scope>
    <source>
        <strain evidence="16 17">YK-624</strain>
    </source>
</reference>
<evidence type="ECO:0000256" key="12">
    <source>
        <dbReference type="ARBA" id="ARBA00023136"/>
    </source>
</evidence>
<dbReference type="Proteomes" id="UP000703269">
    <property type="component" value="Unassembled WGS sequence"/>
</dbReference>
<keyword evidence="7 13" id="KW-0479">Metal-binding</keyword>
<dbReference type="SUPFAM" id="SSF48264">
    <property type="entry name" value="Cytochrome P450"/>
    <property type="match status" value="1"/>
</dbReference>
<feature type="binding site" description="axial binding residue" evidence="13">
    <location>
        <position position="440"/>
    </location>
    <ligand>
        <name>heme</name>
        <dbReference type="ChEBI" id="CHEBI:30413"/>
    </ligand>
    <ligandPart>
        <name>Fe</name>
        <dbReference type="ChEBI" id="CHEBI:18248"/>
    </ligandPart>
</feature>
<dbReference type="GO" id="GO:0005506">
    <property type="term" value="F:iron ion binding"/>
    <property type="evidence" value="ECO:0007669"/>
    <property type="project" value="InterPro"/>
</dbReference>
<dbReference type="Gene3D" id="1.10.630.10">
    <property type="entry name" value="Cytochrome P450"/>
    <property type="match status" value="1"/>
</dbReference>
<proteinExistence type="inferred from homology"/>
<dbReference type="GO" id="GO:0004497">
    <property type="term" value="F:monooxygenase activity"/>
    <property type="evidence" value="ECO:0007669"/>
    <property type="project" value="UniProtKB-KW"/>
</dbReference>
<evidence type="ECO:0000256" key="5">
    <source>
        <dbReference type="ARBA" id="ARBA00022617"/>
    </source>
</evidence>
<evidence type="ECO:0000256" key="3">
    <source>
        <dbReference type="ARBA" id="ARBA00005179"/>
    </source>
</evidence>
<dbReference type="Pfam" id="PF00067">
    <property type="entry name" value="p450"/>
    <property type="match status" value="1"/>
</dbReference>
<dbReference type="OrthoDB" id="2789670at2759"/>
<keyword evidence="8 15" id="KW-1133">Transmembrane helix</keyword>
<keyword evidence="6 15" id="KW-0812">Transmembrane</keyword>
<keyword evidence="12 15" id="KW-0472">Membrane</keyword>
<name>A0A9P3GTB7_9APHY</name>
<evidence type="ECO:0000256" key="9">
    <source>
        <dbReference type="ARBA" id="ARBA00023002"/>
    </source>
</evidence>
<dbReference type="GO" id="GO:0016020">
    <property type="term" value="C:membrane"/>
    <property type="evidence" value="ECO:0007669"/>
    <property type="project" value="UniProtKB-SubCell"/>
</dbReference>
<evidence type="ECO:0000256" key="11">
    <source>
        <dbReference type="ARBA" id="ARBA00023033"/>
    </source>
</evidence>
<dbReference type="PRINTS" id="PR00385">
    <property type="entry name" value="P450"/>
</dbReference>
<evidence type="ECO:0000256" key="6">
    <source>
        <dbReference type="ARBA" id="ARBA00022692"/>
    </source>
</evidence>
<keyword evidence="10 13" id="KW-0408">Iron</keyword>
<evidence type="ECO:0000256" key="10">
    <source>
        <dbReference type="ARBA" id="ARBA00023004"/>
    </source>
</evidence>
<dbReference type="GO" id="GO:0016705">
    <property type="term" value="F:oxidoreductase activity, acting on paired donors, with incorporation or reduction of molecular oxygen"/>
    <property type="evidence" value="ECO:0007669"/>
    <property type="project" value="InterPro"/>
</dbReference>
<dbReference type="CDD" id="cd11065">
    <property type="entry name" value="CYP64-like"/>
    <property type="match status" value="1"/>
</dbReference>
<dbReference type="PROSITE" id="PS00086">
    <property type="entry name" value="CYTOCHROME_P450"/>
    <property type="match status" value="1"/>
</dbReference>
<dbReference type="InterPro" id="IPR036396">
    <property type="entry name" value="Cyt_P450_sf"/>
</dbReference>
<dbReference type="EMBL" id="BPQB01000181">
    <property type="protein sequence ID" value="GJF00667.1"/>
    <property type="molecule type" value="Genomic_DNA"/>
</dbReference>
<dbReference type="InterPro" id="IPR017972">
    <property type="entry name" value="Cyt_P450_CS"/>
</dbReference>
<feature type="transmembrane region" description="Helical" evidence="15">
    <location>
        <begin position="6"/>
        <end position="23"/>
    </location>
</feature>
<comment type="cofactor">
    <cofactor evidence="1 13">
        <name>heme</name>
        <dbReference type="ChEBI" id="CHEBI:30413"/>
    </cofactor>
</comment>
<gene>
    <name evidence="16" type="ORF">PsYK624_169630</name>
</gene>
<keyword evidence="9 14" id="KW-0560">Oxidoreductase</keyword>
<evidence type="ECO:0000313" key="16">
    <source>
        <dbReference type="EMBL" id="GJF00667.1"/>
    </source>
</evidence>
<sequence length="469" mass="53135">MHSPSPLVLVAACLGLYIVSLIFRRPRRLPPGPRTLPIVGNLFNVPKSLEWLEYQEWARQHGSAVVHYQILGTHYVILNTAKAATDLFERRSQIYSDKDERAMIHLSGWGRNWGLMKYGDYWRAHRRLFHQYFRSTAVQAYHTSSKRAIHQLLYALRDSPARFWEHVRLMAGSNILRIMYAVDVQADNDPNLALVKKAIQVVQKVGAPGTYTVDSFPILQNIPEWFPGAQFKRQAAQWRPFVEEMYIRPFRDVKEALDSGEPKPCVLSDMLTNIAQDQEGRDRAMLETVAINTTGTAYAAASDTTTCALLTIILAMLLYPDVQRAAQKELSDTLGRGRLPDMKDQASLPFITAILKESLRWRPPLPLGVAHKSTADDEYEGYFIPAGSVVIGNAWAMLHDDERYPDPDTFDPRRFLDGDGKLRKDVPDPVQAFGYGRRVCPGRYFAMDVLWLAVASLLSAHGVLHREAC</sequence>
<evidence type="ECO:0000313" key="17">
    <source>
        <dbReference type="Proteomes" id="UP000703269"/>
    </source>
</evidence>
<dbReference type="InterPro" id="IPR001128">
    <property type="entry name" value="Cyt_P450"/>
</dbReference>
<dbReference type="GO" id="GO:0020037">
    <property type="term" value="F:heme binding"/>
    <property type="evidence" value="ECO:0007669"/>
    <property type="project" value="InterPro"/>
</dbReference>
<dbReference type="PANTHER" id="PTHR46300">
    <property type="entry name" value="P450, PUTATIVE (EUROFUNG)-RELATED-RELATED"/>
    <property type="match status" value="1"/>
</dbReference>
<evidence type="ECO:0000256" key="7">
    <source>
        <dbReference type="ARBA" id="ARBA00022723"/>
    </source>
</evidence>
<keyword evidence="11 14" id="KW-0503">Monooxygenase</keyword>
<evidence type="ECO:0000256" key="15">
    <source>
        <dbReference type="SAM" id="Phobius"/>
    </source>
</evidence>
<evidence type="ECO:0000256" key="13">
    <source>
        <dbReference type="PIRSR" id="PIRSR602401-1"/>
    </source>
</evidence>
<protein>
    <submittedName>
        <fullName evidence="16">Cytochrome P450</fullName>
    </submittedName>
</protein>
<evidence type="ECO:0000256" key="4">
    <source>
        <dbReference type="ARBA" id="ARBA00010617"/>
    </source>
</evidence>
<keyword evidence="5 13" id="KW-0349">Heme</keyword>
<evidence type="ECO:0000256" key="1">
    <source>
        <dbReference type="ARBA" id="ARBA00001971"/>
    </source>
</evidence>